<name>A0A7X6I8C5_9BURK</name>
<reference evidence="3 4" key="1">
    <citation type="journal article" date="2020" name="Nature">
        <title>Bacterial chemolithoautotrophy via manganese oxidation.</title>
        <authorList>
            <person name="Yu H."/>
            <person name="Leadbetter J.R."/>
        </authorList>
    </citation>
    <scope>NUCLEOTIDE SEQUENCE [LARGE SCALE GENOMIC DNA]</scope>
    <source>
        <strain evidence="3 4">RBP-1</strain>
    </source>
</reference>
<evidence type="ECO:0000313" key="3">
    <source>
        <dbReference type="EMBL" id="NKE68471.1"/>
    </source>
</evidence>
<dbReference type="Proteomes" id="UP000521868">
    <property type="component" value="Unassembled WGS sequence"/>
</dbReference>
<dbReference type="SUPFAM" id="SSF51556">
    <property type="entry name" value="Metallo-dependent hydrolases"/>
    <property type="match status" value="1"/>
</dbReference>
<evidence type="ECO:0000313" key="4">
    <source>
        <dbReference type="Proteomes" id="UP000521868"/>
    </source>
</evidence>
<dbReference type="Gene3D" id="3.20.20.140">
    <property type="entry name" value="Metal-dependent hydrolases"/>
    <property type="match status" value="1"/>
</dbReference>
<keyword evidence="4" id="KW-1185">Reference proteome</keyword>
<accession>A0A7X6I8C5</accession>
<keyword evidence="3" id="KW-0378">Hydrolase</keyword>
<keyword evidence="1" id="KW-0456">Lyase</keyword>
<dbReference type="GO" id="GO:0019748">
    <property type="term" value="P:secondary metabolic process"/>
    <property type="evidence" value="ECO:0007669"/>
    <property type="project" value="TreeGrafter"/>
</dbReference>
<dbReference type="InterPro" id="IPR032465">
    <property type="entry name" value="ACMSD"/>
</dbReference>
<dbReference type="InterPro" id="IPR032466">
    <property type="entry name" value="Metal_Hydrolase"/>
</dbReference>
<dbReference type="GO" id="GO:0016831">
    <property type="term" value="F:carboxy-lyase activity"/>
    <property type="evidence" value="ECO:0007669"/>
    <property type="project" value="InterPro"/>
</dbReference>
<feature type="domain" description="Amidohydrolase-related" evidence="2">
    <location>
        <begin position="19"/>
        <end position="328"/>
    </location>
</feature>
<dbReference type="InterPro" id="IPR006680">
    <property type="entry name" value="Amidohydro-rel"/>
</dbReference>
<dbReference type="GO" id="GO:0005737">
    <property type="term" value="C:cytoplasm"/>
    <property type="evidence" value="ECO:0007669"/>
    <property type="project" value="TreeGrafter"/>
</dbReference>
<organism evidence="3 4">
    <name type="scientific">Ramlibacter lithotrophicus</name>
    <dbReference type="NCBI Taxonomy" id="2606681"/>
    <lineage>
        <taxon>Bacteria</taxon>
        <taxon>Pseudomonadati</taxon>
        <taxon>Pseudomonadota</taxon>
        <taxon>Betaproteobacteria</taxon>
        <taxon>Burkholderiales</taxon>
        <taxon>Comamonadaceae</taxon>
        <taxon>Ramlibacter</taxon>
    </lineage>
</organism>
<proteinExistence type="predicted"/>
<gene>
    <name evidence="3" type="ORF">RAMLITH_21875</name>
</gene>
<dbReference type="PANTHER" id="PTHR21240">
    <property type="entry name" value="2-AMINO-3-CARBOXYLMUCONATE-6-SEMIALDEHYDE DECARBOXYLASE"/>
    <property type="match status" value="1"/>
</dbReference>
<dbReference type="PANTHER" id="PTHR21240:SF28">
    <property type="entry name" value="ISO-OROTATE DECARBOXYLASE (EUROFUNG)"/>
    <property type="match status" value="1"/>
</dbReference>
<comment type="caution">
    <text evidence="3">The sequence shown here is derived from an EMBL/GenBank/DDBJ whole genome shotgun (WGS) entry which is preliminary data.</text>
</comment>
<sequence>MASPQQTAAGAAAEPIALDVHAHLVPVRHEQLAALDGVTWDAQRRVLGVDGHTVGVPALYDPDALVAWMDSHQVANAWISIPPPFYRQQLAPQAARQWIDYLNDGLQEICAGRGDRLAPLFHLPVEHPELAARIAAERITRRARGFSIAAGGGATPVYSDPRLEPLWTVLDDANAFLFIHPGACCDGRLKAFYLDNLVGNPYETSVAAAHLIFGGVCERFPNLRFCLAHGGGATPMLAGRLQHGYSTGRAGIDTSRAAPQALLARFHADCITHDNTALAFAAATFGEERILFGSDWPFPMGVLEPRQQLDSLPPGLRRRIFRDNAHALRSQYREPRPATTTPEVPR</sequence>
<dbReference type="AlphaFoldDB" id="A0A7X6I8C5"/>
<evidence type="ECO:0000259" key="2">
    <source>
        <dbReference type="Pfam" id="PF04909"/>
    </source>
</evidence>
<protein>
    <submittedName>
        <fullName evidence="3">Amidohydrolase</fullName>
    </submittedName>
</protein>
<dbReference type="RefSeq" id="WP_168109588.1">
    <property type="nucleotide sequence ID" value="NZ_VTOX01000010.1"/>
</dbReference>
<dbReference type="EMBL" id="VTOX01000010">
    <property type="protein sequence ID" value="NKE68471.1"/>
    <property type="molecule type" value="Genomic_DNA"/>
</dbReference>
<dbReference type="Pfam" id="PF04909">
    <property type="entry name" value="Amidohydro_2"/>
    <property type="match status" value="1"/>
</dbReference>
<evidence type="ECO:0000256" key="1">
    <source>
        <dbReference type="ARBA" id="ARBA00023239"/>
    </source>
</evidence>
<dbReference type="GO" id="GO:0016787">
    <property type="term" value="F:hydrolase activity"/>
    <property type="evidence" value="ECO:0007669"/>
    <property type="project" value="UniProtKB-KW"/>
</dbReference>